<sequence length="718" mass="73737">MPTVPRPHPSGRPAAGPRARRPWWVHLLAGLVGAALVALPTALPVITPVWAAPHPVAPHVTRVDLAGVDAAALAAAPAALAPRALLAADRTPAGAPGASGSGAAAPAVTARAAAGDVPAVFTGTLSTPRFTAAGVTWSATGAPADVVVQVRVKERSGWSGWTRLAVAGGPDAGSADARRAAGRRSTEPVSTAGATGVQVRVDSPDGTTPRGLQLVYVDPGTSAADANPSGRPAASAQGAAVGSRPTIITRAQWGADESLRDCDPTYAPTVRVAFVHHTVTTNSYAPGDSAGIIRGIYAFHVQGNGWCDLGYNVVVDKYGQVFEGRAGGVDRPVLGAHTLAFNWDSFGVAALGDYSAASPSSAMLGSISSVVGWKLGLYGRNPGGQDRLTSAGGDGARWPAGTVITFNVVSGHRDAWSTDCPGARLYGALASIRQSAYARLVSTTRTVDDLYAVWGTTQWPPSGRTELHVQSGASGFAARAADVTTKWGTGNPAQWRYFIGSRSGDTRPDLIGVQTAGTRSGRLEVHEASWASGYQDTDTVTATPFAAGAQAQVAVGGPGGGNLYVVYPNRSTGRVEIHGLSASSGWNQWVLHSSTVVPAGYFASTTRFLVSDNGDLYVVLHGSTGSGRSEIHVASAVSGYAAWSLHVATTFEPTSDTSSRWVLGSGARPDVYWVPLTGTSSGRAEVWRLSAAASYRSAGRYVTSLPTLAFPAAQIGVG</sequence>
<comment type="caution">
    <text evidence="4">The sequence shown here is derived from an EMBL/GenBank/DDBJ whole genome shotgun (WGS) entry which is preliminary data.</text>
</comment>
<dbReference type="CDD" id="cd06583">
    <property type="entry name" value="PGRP"/>
    <property type="match status" value="1"/>
</dbReference>
<dbReference type="GO" id="GO:0008270">
    <property type="term" value="F:zinc ion binding"/>
    <property type="evidence" value="ECO:0007669"/>
    <property type="project" value="InterPro"/>
</dbReference>
<keyword evidence="5" id="KW-1185">Reference proteome</keyword>
<dbReference type="SUPFAM" id="SSF55846">
    <property type="entry name" value="N-acetylmuramoyl-L-alanine amidase-like"/>
    <property type="match status" value="1"/>
</dbReference>
<gene>
    <name evidence="4" type="ORF">FB458_0319</name>
</gene>
<dbReference type="GO" id="GO:0008745">
    <property type="term" value="F:N-acetylmuramoyl-L-alanine amidase activity"/>
    <property type="evidence" value="ECO:0007669"/>
    <property type="project" value="InterPro"/>
</dbReference>
<evidence type="ECO:0000313" key="4">
    <source>
        <dbReference type="EMBL" id="TQJ07261.1"/>
    </source>
</evidence>
<dbReference type="OrthoDB" id="514320at2"/>
<dbReference type="InterPro" id="IPR036505">
    <property type="entry name" value="Amidase/PGRP_sf"/>
</dbReference>
<dbReference type="PANTHER" id="PTHR11022">
    <property type="entry name" value="PEPTIDOGLYCAN RECOGNITION PROTEIN"/>
    <property type="match status" value="1"/>
</dbReference>
<dbReference type="Gene3D" id="3.40.80.10">
    <property type="entry name" value="Peptidoglycan recognition protein-like"/>
    <property type="match status" value="1"/>
</dbReference>
<dbReference type="Pfam" id="PF01510">
    <property type="entry name" value="Amidase_2"/>
    <property type="match status" value="1"/>
</dbReference>
<dbReference type="RefSeq" id="WP_141846176.1">
    <property type="nucleotide sequence ID" value="NZ_BAAAPR010000006.1"/>
</dbReference>
<evidence type="ECO:0000313" key="5">
    <source>
        <dbReference type="Proteomes" id="UP000317893"/>
    </source>
</evidence>
<reference evidence="4 5" key="1">
    <citation type="submission" date="2019-06" db="EMBL/GenBank/DDBJ databases">
        <title>Sequencing the genomes of 1000 actinobacteria strains.</title>
        <authorList>
            <person name="Klenk H.-P."/>
        </authorList>
    </citation>
    <scope>NUCLEOTIDE SEQUENCE [LARGE SCALE GENOMIC DNA]</scope>
    <source>
        <strain evidence="4 5">DSM 18607</strain>
    </source>
</reference>
<comment type="similarity">
    <text evidence="1">Belongs to the N-acetylmuramoyl-L-alanine amidase 2 family.</text>
</comment>
<feature type="domain" description="Peptidoglycan recognition protein family" evidence="3">
    <location>
        <begin position="245"/>
        <end position="393"/>
    </location>
</feature>
<dbReference type="InterPro" id="IPR015510">
    <property type="entry name" value="PGRP"/>
</dbReference>
<protein>
    <submittedName>
        <fullName evidence="4">Uncharacterized protein with LGFP repeats</fullName>
    </submittedName>
</protein>
<feature type="region of interest" description="Disordered" evidence="2">
    <location>
        <begin position="169"/>
        <end position="194"/>
    </location>
</feature>
<accession>A0A542DVX6</accession>
<dbReference type="GO" id="GO:0009253">
    <property type="term" value="P:peptidoglycan catabolic process"/>
    <property type="evidence" value="ECO:0007669"/>
    <property type="project" value="InterPro"/>
</dbReference>
<organism evidence="4 5">
    <name type="scientific">Lapillicoccus jejuensis</name>
    <dbReference type="NCBI Taxonomy" id="402171"/>
    <lineage>
        <taxon>Bacteria</taxon>
        <taxon>Bacillati</taxon>
        <taxon>Actinomycetota</taxon>
        <taxon>Actinomycetes</taxon>
        <taxon>Micrococcales</taxon>
        <taxon>Intrasporangiaceae</taxon>
        <taxon>Lapillicoccus</taxon>
    </lineage>
</organism>
<name>A0A542DVX6_9MICO</name>
<evidence type="ECO:0000259" key="3">
    <source>
        <dbReference type="SMART" id="SM00701"/>
    </source>
</evidence>
<dbReference type="SMART" id="SM00701">
    <property type="entry name" value="PGRP"/>
    <property type="match status" value="1"/>
</dbReference>
<evidence type="ECO:0000256" key="1">
    <source>
        <dbReference type="ARBA" id="ARBA00007553"/>
    </source>
</evidence>
<proteinExistence type="inferred from homology"/>
<dbReference type="PANTHER" id="PTHR11022:SF41">
    <property type="entry name" value="PEPTIDOGLYCAN-RECOGNITION PROTEIN LC-RELATED"/>
    <property type="match status" value="1"/>
</dbReference>
<feature type="region of interest" description="Disordered" evidence="2">
    <location>
        <begin position="221"/>
        <end position="241"/>
    </location>
</feature>
<dbReference type="Proteomes" id="UP000317893">
    <property type="component" value="Unassembled WGS sequence"/>
</dbReference>
<dbReference type="InterPro" id="IPR006619">
    <property type="entry name" value="PGRP_domain_met/bac"/>
</dbReference>
<dbReference type="AlphaFoldDB" id="A0A542DVX6"/>
<dbReference type="InterPro" id="IPR002502">
    <property type="entry name" value="Amidase_domain"/>
</dbReference>
<dbReference type="EMBL" id="VFMN01000001">
    <property type="protein sequence ID" value="TQJ07261.1"/>
    <property type="molecule type" value="Genomic_DNA"/>
</dbReference>
<evidence type="ECO:0000256" key="2">
    <source>
        <dbReference type="SAM" id="MobiDB-lite"/>
    </source>
</evidence>